<feature type="region of interest" description="Disordered" evidence="1">
    <location>
        <begin position="145"/>
        <end position="174"/>
    </location>
</feature>
<feature type="region of interest" description="Disordered" evidence="1">
    <location>
        <begin position="409"/>
        <end position="430"/>
    </location>
</feature>
<sequence length="453" mass="50015">MQNQSQIGPPAYSRRIPSAAASSIFSVDPQRFEHAFHLERKGHKWLTLYVRSRSRNATEPPVFLEGDEISGRVELDLDKVENIKGITVAVQGGTTAVGQEELLFLDIAQPIWTPDPRRKSSDKLEGQHSWNFSITLPRQVVVSQLSGSGSESGSRSRSQSSSASGPPTFNLPPNFSERASPAYIDYKLVVTVKRGTFKANQILSPYFAYVPRTTPEPFSRLRQRAYRTNTGLVGPDGDPEGWKVIGPILIRGTLFNVRKVEVQCTLAIGAPLSYPVKSPIPFFISLTSRDSDDQALDVLSAPSAIKLFLVRSMATGSDAIIDDDSVKRRSNNFFKEGVGQAIFWPSSEGSMGMRQLQGELEIKQGLKPSFVFPRLSIRYTLDLLPFEAPGFVSSSGDKEYLHSERIAITTQPASGPAPKSYAPPGYERPTGGDYTRSMGMLENGNQRFYHHGR</sequence>
<protein>
    <recommendedName>
        <fullName evidence="5">Arrestin-like N-terminal domain-containing protein</fullName>
    </recommendedName>
</protein>
<dbReference type="EMBL" id="JBANRG010000009">
    <property type="protein sequence ID" value="KAK7463366.1"/>
    <property type="molecule type" value="Genomic_DNA"/>
</dbReference>
<reference evidence="3 4" key="1">
    <citation type="submission" date="2024-01" db="EMBL/GenBank/DDBJ databases">
        <title>A draft genome for the cacao thread blight pathogen Marasmiellus scandens.</title>
        <authorList>
            <person name="Baruah I.K."/>
            <person name="Leung J."/>
            <person name="Bukari Y."/>
            <person name="Amoako-Attah I."/>
            <person name="Meinhardt L.W."/>
            <person name="Bailey B.A."/>
            <person name="Cohen S.P."/>
        </authorList>
    </citation>
    <scope>NUCLEOTIDE SEQUENCE [LARGE SCALE GENOMIC DNA]</scope>
    <source>
        <strain evidence="3 4">GH-19</strain>
    </source>
</reference>
<name>A0ABR1JLA6_9AGAR</name>
<evidence type="ECO:0000313" key="2">
    <source>
        <dbReference type="EMBL" id="KAK7436992.1"/>
    </source>
</evidence>
<comment type="caution">
    <text evidence="3">The sequence shown here is derived from an EMBL/GenBank/DDBJ whole genome shotgun (WGS) entry which is preliminary data.</text>
</comment>
<keyword evidence="4" id="KW-1185">Reference proteome</keyword>
<dbReference type="Gene3D" id="2.60.40.640">
    <property type="match status" value="1"/>
</dbReference>
<evidence type="ECO:0008006" key="5">
    <source>
        <dbReference type="Google" id="ProtNLM"/>
    </source>
</evidence>
<evidence type="ECO:0000313" key="3">
    <source>
        <dbReference type="EMBL" id="KAK7463366.1"/>
    </source>
</evidence>
<accession>A0ABR1JLA6</accession>
<dbReference type="Proteomes" id="UP001498398">
    <property type="component" value="Unassembled WGS sequence"/>
</dbReference>
<feature type="compositionally biased region" description="Low complexity" evidence="1">
    <location>
        <begin position="145"/>
        <end position="164"/>
    </location>
</feature>
<dbReference type="SUPFAM" id="SSF81296">
    <property type="entry name" value="E set domains"/>
    <property type="match status" value="1"/>
</dbReference>
<dbReference type="InterPro" id="IPR014752">
    <property type="entry name" value="Arrestin-like_C"/>
</dbReference>
<dbReference type="InterPro" id="IPR014756">
    <property type="entry name" value="Ig_E-set"/>
</dbReference>
<evidence type="ECO:0000313" key="4">
    <source>
        <dbReference type="Proteomes" id="UP001498398"/>
    </source>
</evidence>
<gene>
    <name evidence="3" type="ORF">VKT23_006722</name>
    <name evidence="2" type="ORF">VKT23_018807</name>
</gene>
<dbReference type="EMBL" id="JBANRG010000089">
    <property type="protein sequence ID" value="KAK7436992.1"/>
    <property type="molecule type" value="Genomic_DNA"/>
</dbReference>
<proteinExistence type="predicted"/>
<organism evidence="3 4">
    <name type="scientific">Marasmiellus scandens</name>
    <dbReference type="NCBI Taxonomy" id="2682957"/>
    <lineage>
        <taxon>Eukaryota</taxon>
        <taxon>Fungi</taxon>
        <taxon>Dikarya</taxon>
        <taxon>Basidiomycota</taxon>
        <taxon>Agaricomycotina</taxon>
        <taxon>Agaricomycetes</taxon>
        <taxon>Agaricomycetidae</taxon>
        <taxon>Agaricales</taxon>
        <taxon>Marasmiineae</taxon>
        <taxon>Omphalotaceae</taxon>
        <taxon>Marasmiellus</taxon>
    </lineage>
</organism>
<evidence type="ECO:0000256" key="1">
    <source>
        <dbReference type="SAM" id="MobiDB-lite"/>
    </source>
</evidence>